<dbReference type="Proteomes" id="UP001152795">
    <property type="component" value="Unassembled WGS sequence"/>
</dbReference>
<proteinExistence type="predicted"/>
<organism evidence="11 12">
    <name type="scientific">Paramuricea clavata</name>
    <name type="common">Red gorgonian</name>
    <name type="synonym">Violescent sea-whip</name>
    <dbReference type="NCBI Taxonomy" id="317549"/>
    <lineage>
        <taxon>Eukaryota</taxon>
        <taxon>Metazoa</taxon>
        <taxon>Cnidaria</taxon>
        <taxon>Anthozoa</taxon>
        <taxon>Octocorallia</taxon>
        <taxon>Malacalcyonacea</taxon>
        <taxon>Plexauridae</taxon>
        <taxon>Paramuricea</taxon>
    </lineage>
</organism>
<dbReference type="Pfam" id="PF00957">
    <property type="entry name" value="Synaptobrevin"/>
    <property type="match status" value="1"/>
</dbReference>
<dbReference type="InterPro" id="IPR042855">
    <property type="entry name" value="V_SNARE_CC"/>
</dbReference>
<keyword evidence="12" id="KW-1185">Reference proteome</keyword>
<dbReference type="GO" id="GO:0005765">
    <property type="term" value="C:lysosomal membrane"/>
    <property type="evidence" value="ECO:0007669"/>
    <property type="project" value="UniProtKB-SubCell"/>
</dbReference>
<comment type="caution">
    <text evidence="11">The sequence shown here is derived from an EMBL/GenBank/DDBJ whole genome shotgun (WGS) entry which is preliminary data.</text>
</comment>
<sequence>ERFNSRGGEGDPSSDRLTRVRQDVEDVKGIMTQNIEKVLERGERIDILLDKTEELDYSASTFRTSAVR</sequence>
<dbReference type="PROSITE" id="PS50892">
    <property type="entry name" value="V_SNARE"/>
    <property type="match status" value="1"/>
</dbReference>
<dbReference type="GO" id="GO:0031902">
    <property type="term" value="C:late endosome membrane"/>
    <property type="evidence" value="ECO:0007669"/>
    <property type="project" value="UniProtKB-SubCell"/>
</dbReference>
<dbReference type="GO" id="GO:0005794">
    <property type="term" value="C:Golgi apparatus"/>
    <property type="evidence" value="ECO:0007669"/>
    <property type="project" value="UniProtKB-SubCell"/>
</dbReference>
<dbReference type="InterPro" id="IPR051097">
    <property type="entry name" value="Synaptobrevin-like_transport"/>
</dbReference>
<evidence type="ECO:0000256" key="2">
    <source>
        <dbReference type="ARBA" id="ARBA00022927"/>
    </source>
</evidence>
<dbReference type="OrthoDB" id="190375at2759"/>
<gene>
    <name evidence="11" type="ORF">PACLA_8A002373</name>
</gene>
<dbReference type="GO" id="GO:0015031">
    <property type="term" value="P:protein transport"/>
    <property type="evidence" value="ECO:0007669"/>
    <property type="project" value="UniProtKB-KW"/>
</dbReference>
<dbReference type="InterPro" id="IPR001388">
    <property type="entry name" value="Synaptobrevin-like"/>
</dbReference>
<evidence type="ECO:0000256" key="7">
    <source>
        <dbReference type="ARBA" id="ARBA00037875"/>
    </source>
</evidence>
<dbReference type="GO" id="GO:0005789">
    <property type="term" value="C:endoplasmic reticulum membrane"/>
    <property type="evidence" value="ECO:0007669"/>
    <property type="project" value="UniProtKB-SubCell"/>
</dbReference>
<keyword evidence="2" id="KW-0813">Transport</keyword>
<evidence type="ECO:0000256" key="4">
    <source>
        <dbReference type="ARBA" id="ARBA00037803"/>
    </source>
</evidence>
<name>A0A6S7H4U1_PARCT</name>
<dbReference type="SUPFAM" id="SSF58038">
    <property type="entry name" value="SNARE fusion complex"/>
    <property type="match status" value="1"/>
</dbReference>
<dbReference type="PANTHER" id="PTHR21136">
    <property type="entry name" value="SNARE PROTEINS"/>
    <property type="match status" value="1"/>
</dbReference>
<evidence type="ECO:0000313" key="11">
    <source>
        <dbReference type="EMBL" id="CAB3999016.1"/>
    </source>
</evidence>
<dbReference type="PRINTS" id="PR00219">
    <property type="entry name" value="SYNAPTOBREVN"/>
</dbReference>
<comment type="subcellular location">
    <subcellularLocation>
        <location evidence="7">Cytoplasmic vesicle</location>
        <location evidence="7">Phagosome membrane</location>
        <topology evidence="7">Single-pass type IV membrane protein</topology>
    </subcellularLocation>
    <subcellularLocation>
        <location evidence="4">Cytoplasmic vesicle</location>
        <location evidence="4">Secretory vesicle membrane</location>
        <topology evidence="4">Single-pass type IV membrane protein</topology>
    </subcellularLocation>
    <subcellularLocation>
        <location evidence="1">Endoplasmic reticulum membrane</location>
        <topology evidence="1">Single-pass type IV membrane protein</topology>
    </subcellularLocation>
    <subcellularLocation>
        <location evidence="3">Golgi apparatus</location>
        <location evidence="3">trans-Golgi network membrane</location>
        <topology evidence="3">Single-pass type IV membrane protein</topology>
    </subcellularLocation>
    <subcellularLocation>
        <location evidence="5">Late endosome membrane</location>
        <topology evidence="5">Single-pass type IV membrane protein</topology>
    </subcellularLocation>
    <subcellularLocation>
        <location evidence="6">Lysosome membrane</location>
        <topology evidence="6">Single-pass type IV membrane protein</topology>
    </subcellularLocation>
</comment>
<accession>A0A6S7H4U1</accession>
<evidence type="ECO:0000256" key="1">
    <source>
        <dbReference type="ARBA" id="ARBA00004163"/>
    </source>
</evidence>
<evidence type="ECO:0000256" key="8">
    <source>
        <dbReference type="ARBA" id="ARBA00039269"/>
    </source>
</evidence>
<dbReference type="EMBL" id="CACRXK020003493">
    <property type="protein sequence ID" value="CAB3999016.1"/>
    <property type="molecule type" value="Genomic_DNA"/>
</dbReference>
<evidence type="ECO:0000256" key="6">
    <source>
        <dbReference type="ARBA" id="ARBA00037863"/>
    </source>
</evidence>
<evidence type="ECO:0000256" key="5">
    <source>
        <dbReference type="ARBA" id="ARBA00037845"/>
    </source>
</evidence>
<keyword evidence="2" id="KW-0653">Protein transport</keyword>
<dbReference type="GO" id="GO:0016192">
    <property type="term" value="P:vesicle-mediated transport"/>
    <property type="evidence" value="ECO:0007669"/>
    <property type="project" value="InterPro"/>
</dbReference>
<dbReference type="AlphaFoldDB" id="A0A6S7H4U1"/>
<evidence type="ECO:0000259" key="10">
    <source>
        <dbReference type="PROSITE" id="PS50892"/>
    </source>
</evidence>
<feature type="domain" description="V-SNARE coiled-coil homology" evidence="10">
    <location>
        <begin position="16"/>
        <end position="68"/>
    </location>
</feature>
<dbReference type="GO" id="GO:0030670">
    <property type="term" value="C:phagocytic vesicle membrane"/>
    <property type="evidence" value="ECO:0007669"/>
    <property type="project" value="UniProtKB-SubCell"/>
</dbReference>
<evidence type="ECO:0000256" key="9">
    <source>
        <dbReference type="ARBA" id="ARBA00042194"/>
    </source>
</evidence>
<dbReference type="PANTHER" id="PTHR21136:SF168">
    <property type="entry name" value="VESICLE-ASSOCIATED MEMBRANE PROTEIN 9"/>
    <property type="match status" value="1"/>
</dbReference>
<feature type="non-terminal residue" evidence="11">
    <location>
        <position position="68"/>
    </location>
</feature>
<reference evidence="11" key="1">
    <citation type="submission" date="2020-04" db="EMBL/GenBank/DDBJ databases">
        <authorList>
            <person name="Alioto T."/>
            <person name="Alioto T."/>
            <person name="Gomez Garrido J."/>
        </authorList>
    </citation>
    <scope>NUCLEOTIDE SEQUENCE</scope>
    <source>
        <strain evidence="11">A484AB</strain>
    </source>
</reference>
<evidence type="ECO:0000256" key="3">
    <source>
        <dbReference type="ARBA" id="ARBA00037801"/>
    </source>
</evidence>
<dbReference type="GO" id="GO:0030658">
    <property type="term" value="C:transport vesicle membrane"/>
    <property type="evidence" value="ECO:0007669"/>
    <property type="project" value="UniProtKB-SubCell"/>
</dbReference>
<dbReference type="PROSITE" id="PS00417">
    <property type="entry name" value="SYNAPTOBREVIN"/>
    <property type="match status" value="1"/>
</dbReference>
<feature type="non-terminal residue" evidence="11">
    <location>
        <position position="1"/>
    </location>
</feature>
<evidence type="ECO:0000313" key="12">
    <source>
        <dbReference type="Proteomes" id="UP001152795"/>
    </source>
</evidence>
<dbReference type="Gene3D" id="1.20.5.110">
    <property type="match status" value="1"/>
</dbReference>
<protein>
    <recommendedName>
        <fullName evidence="8">Vesicle-associated membrane protein 7</fullName>
    </recommendedName>
    <alternativeName>
        <fullName evidence="9">Synaptobrevin-like protein 1</fullName>
    </alternativeName>
</protein>